<dbReference type="GO" id="GO:0005886">
    <property type="term" value="C:plasma membrane"/>
    <property type="evidence" value="ECO:0007669"/>
    <property type="project" value="TreeGrafter"/>
</dbReference>
<evidence type="ECO:0000256" key="2">
    <source>
        <dbReference type="ARBA" id="ARBA00022448"/>
    </source>
</evidence>
<feature type="region of interest" description="Disordered" evidence="8">
    <location>
        <begin position="1"/>
        <end position="51"/>
    </location>
</feature>
<reference evidence="10" key="1">
    <citation type="journal article" date="2023" name="G3 (Bethesda)">
        <title>A reference genome for the long-term kleptoplast-retaining sea slug Elysia crispata morphotype clarki.</title>
        <authorList>
            <person name="Eastman K.E."/>
            <person name="Pendleton A.L."/>
            <person name="Shaikh M.A."/>
            <person name="Suttiyut T."/>
            <person name="Ogas R."/>
            <person name="Tomko P."/>
            <person name="Gavelis G."/>
            <person name="Widhalm J.R."/>
            <person name="Wisecaver J.H."/>
        </authorList>
    </citation>
    <scope>NUCLEOTIDE SEQUENCE</scope>
    <source>
        <strain evidence="10">ECLA1</strain>
    </source>
</reference>
<keyword evidence="5 9" id="KW-0472">Membrane</keyword>
<keyword evidence="7" id="KW-0769">Symport</keyword>
<comment type="subcellular location">
    <subcellularLocation>
        <location evidence="1">Membrane</location>
        <topology evidence="1">Multi-pass membrane protein</topology>
    </subcellularLocation>
</comment>
<evidence type="ECO:0000313" key="10">
    <source>
        <dbReference type="EMBL" id="KAK3760101.1"/>
    </source>
</evidence>
<keyword evidence="2 7" id="KW-0813">Transport</keyword>
<keyword evidence="4 9" id="KW-1133">Transmembrane helix</keyword>
<dbReference type="PANTHER" id="PTHR11616:SF182">
    <property type="entry name" value="TRANSPORTER"/>
    <property type="match status" value="1"/>
</dbReference>
<keyword evidence="3 7" id="KW-0812">Transmembrane</keyword>
<organism evidence="10 11">
    <name type="scientific">Elysia crispata</name>
    <name type="common">lettuce slug</name>
    <dbReference type="NCBI Taxonomy" id="231223"/>
    <lineage>
        <taxon>Eukaryota</taxon>
        <taxon>Metazoa</taxon>
        <taxon>Spiralia</taxon>
        <taxon>Lophotrochozoa</taxon>
        <taxon>Mollusca</taxon>
        <taxon>Gastropoda</taxon>
        <taxon>Heterobranchia</taxon>
        <taxon>Euthyneura</taxon>
        <taxon>Panpulmonata</taxon>
        <taxon>Sacoglossa</taxon>
        <taxon>Placobranchoidea</taxon>
        <taxon>Plakobranchidae</taxon>
        <taxon>Elysia</taxon>
    </lineage>
</organism>
<dbReference type="SUPFAM" id="SSF161070">
    <property type="entry name" value="SNF-like"/>
    <property type="match status" value="1"/>
</dbReference>
<dbReference type="GO" id="GO:0015293">
    <property type="term" value="F:symporter activity"/>
    <property type="evidence" value="ECO:0007669"/>
    <property type="project" value="UniProtKB-KW"/>
</dbReference>
<dbReference type="GO" id="GO:0006865">
    <property type="term" value="P:amino acid transport"/>
    <property type="evidence" value="ECO:0007669"/>
    <property type="project" value="TreeGrafter"/>
</dbReference>
<dbReference type="EMBL" id="JAWDGP010005047">
    <property type="protein sequence ID" value="KAK3760101.1"/>
    <property type="molecule type" value="Genomic_DNA"/>
</dbReference>
<accession>A0AAE0Z0P5</accession>
<feature type="compositionally biased region" description="Basic and acidic residues" evidence="8">
    <location>
        <begin position="39"/>
        <end position="51"/>
    </location>
</feature>
<dbReference type="Proteomes" id="UP001283361">
    <property type="component" value="Unassembled WGS sequence"/>
</dbReference>
<evidence type="ECO:0000256" key="7">
    <source>
        <dbReference type="RuleBase" id="RU003732"/>
    </source>
</evidence>
<evidence type="ECO:0000256" key="1">
    <source>
        <dbReference type="ARBA" id="ARBA00004141"/>
    </source>
</evidence>
<dbReference type="GO" id="GO:0035725">
    <property type="term" value="P:sodium ion transmembrane transport"/>
    <property type="evidence" value="ECO:0007669"/>
    <property type="project" value="TreeGrafter"/>
</dbReference>
<feature type="binding site" evidence="6">
    <location>
        <position position="76"/>
    </location>
    <ligand>
        <name>Na(+)</name>
        <dbReference type="ChEBI" id="CHEBI:29101"/>
        <label>1</label>
    </ligand>
</feature>
<feature type="binding site" evidence="6">
    <location>
        <position position="71"/>
    </location>
    <ligand>
        <name>Na(+)</name>
        <dbReference type="ChEBI" id="CHEBI:29101"/>
        <label>1</label>
    </ligand>
</feature>
<dbReference type="GO" id="GO:0046872">
    <property type="term" value="F:metal ion binding"/>
    <property type="evidence" value="ECO:0007669"/>
    <property type="project" value="UniProtKB-KW"/>
</dbReference>
<dbReference type="PROSITE" id="PS00610">
    <property type="entry name" value="NA_NEUROTRAN_SYMP_1"/>
    <property type="match status" value="1"/>
</dbReference>
<keyword evidence="11" id="KW-1185">Reference proteome</keyword>
<dbReference type="AlphaFoldDB" id="A0AAE0Z0P5"/>
<keyword evidence="6" id="KW-0479">Metal-binding</keyword>
<evidence type="ECO:0000256" key="8">
    <source>
        <dbReference type="SAM" id="MobiDB-lite"/>
    </source>
</evidence>
<evidence type="ECO:0000313" key="11">
    <source>
        <dbReference type="Proteomes" id="UP001283361"/>
    </source>
</evidence>
<sequence>MIKLEATPVESAPLTGSGDCRETDVESGVILRPDGQNTRGKEGVSEEETEKKERLAWDSKLQYFFMVVSYAVGLGNVWRFPYLTQMHGGGKYTKELLMLTPPRDIFFVNMANIMPT</sequence>
<dbReference type="Pfam" id="PF00209">
    <property type="entry name" value="SNF"/>
    <property type="match status" value="1"/>
</dbReference>
<dbReference type="InterPro" id="IPR000175">
    <property type="entry name" value="Na/ntran_symport"/>
</dbReference>
<gene>
    <name evidence="10" type="ORF">RRG08_064771</name>
</gene>
<comment type="caution">
    <text evidence="10">The sequence shown here is derived from an EMBL/GenBank/DDBJ whole genome shotgun (WGS) entry which is preliminary data.</text>
</comment>
<proteinExistence type="inferred from homology"/>
<name>A0AAE0Z0P5_9GAST</name>
<keyword evidence="6" id="KW-0915">Sodium</keyword>
<evidence type="ECO:0000256" key="4">
    <source>
        <dbReference type="ARBA" id="ARBA00022989"/>
    </source>
</evidence>
<evidence type="ECO:0000256" key="6">
    <source>
        <dbReference type="PIRSR" id="PIRSR600175-1"/>
    </source>
</evidence>
<evidence type="ECO:0000256" key="3">
    <source>
        <dbReference type="ARBA" id="ARBA00022692"/>
    </source>
</evidence>
<evidence type="ECO:0000256" key="9">
    <source>
        <dbReference type="SAM" id="Phobius"/>
    </source>
</evidence>
<dbReference type="PROSITE" id="PS50267">
    <property type="entry name" value="NA_NEUROTRAN_SYMP_3"/>
    <property type="match status" value="1"/>
</dbReference>
<dbReference type="PANTHER" id="PTHR11616">
    <property type="entry name" value="SODIUM/CHLORIDE DEPENDENT TRANSPORTER"/>
    <property type="match status" value="1"/>
</dbReference>
<feature type="transmembrane region" description="Helical" evidence="9">
    <location>
        <begin position="61"/>
        <end position="78"/>
    </location>
</feature>
<feature type="binding site" evidence="6">
    <location>
        <position position="72"/>
    </location>
    <ligand>
        <name>Na(+)</name>
        <dbReference type="ChEBI" id="CHEBI:29101"/>
        <label>1</label>
    </ligand>
</feature>
<protein>
    <recommendedName>
        <fullName evidence="7">Transporter</fullName>
    </recommendedName>
</protein>
<evidence type="ECO:0000256" key="5">
    <source>
        <dbReference type="ARBA" id="ARBA00023136"/>
    </source>
</evidence>
<comment type="similarity">
    <text evidence="7">Belongs to the sodium:neurotransmitter symporter (SNF) (TC 2.A.22) family.</text>
</comment>
<dbReference type="InterPro" id="IPR037272">
    <property type="entry name" value="SNS_sf"/>
</dbReference>